<comment type="caution">
    <text evidence="3">The sequence shown here is derived from an EMBL/GenBank/DDBJ whole genome shotgun (WGS) entry which is preliminary data.</text>
</comment>
<evidence type="ECO:0000259" key="2">
    <source>
        <dbReference type="Pfam" id="PF00561"/>
    </source>
</evidence>
<dbReference type="Proteomes" id="UP001500507">
    <property type="component" value="Unassembled WGS sequence"/>
</dbReference>
<feature type="domain" description="AB hydrolase-1" evidence="2">
    <location>
        <begin position="35"/>
        <end position="152"/>
    </location>
</feature>
<organism evidence="3 4">
    <name type="scientific">Gangjinia marincola</name>
    <dbReference type="NCBI Taxonomy" id="578463"/>
    <lineage>
        <taxon>Bacteria</taxon>
        <taxon>Pseudomonadati</taxon>
        <taxon>Bacteroidota</taxon>
        <taxon>Flavobacteriia</taxon>
        <taxon>Flavobacteriales</taxon>
        <taxon>Flavobacteriaceae</taxon>
        <taxon>Gangjinia</taxon>
    </lineage>
</organism>
<dbReference type="Gene3D" id="3.40.50.1820">
    <property type="entry name" value="alpha/beta hydrolase"/>
    <property type="match status" value="1"/>
</dbReference>
<dbReference type="PANTHER" id="PTHR32268">
    <property type="entry name" value="HOMOSERINE O-ACETYLTRANSFERASE"/>
    <property type="match status" value="1"/>
</dbReference>
<keyword evidence="1" id="KW-0808">Transferase</keyword>
<accession>A0ABP3XSS8</accession>
<dbReference type="GO" id="GO:0016787">
    <property type="term" value="F:hydrolase activity"/>
    <property type="evidence" value="ECO:0007669"/>
    <property type="project" value="UniProtKB-KW"/>
</dbReference>
<keyword evidence="4" id="KW-1185">Reference proteome</keyword>
<proteinExistence type="predicted"/>
<dbReference type="Pfam" id="PF00561">
    <property type="entry name" value="Abhydrolase_1"/>
    <property type="match status" value="1"/>
</dbReference>
<dbReference type="InterPro" id="IPR000073">
    <property type="entry name" value="AB_hydrolase_1"/>
</dbReference>
<dbReference type="RefSeq" id="WP_343763287.1">
    <property type="nucleotide sequence ID" value="NZ_BAAAFG010000002.1"/>
</dbReference>
<gene>
    <name evidence="3" type="ORF">GCM10009117_04580</name>
</gene>
<name>A0ABP3XSS8_9FLAO</name>
<sequence>MLKEIYISSFTTHTGFERDITLYYETFGPPLGKAPVVLVNHALTGNSTVTGEKGWWKDLIGTQKCIDTDHFTVLAFNIPGNGYAGKSVDLIENYTDFNLQDMAQLFLLAIDQLNIDSIFAVIGGSIGGALAWHLAVTQPALFEHIIPIATDWKATDWLIAQCKVQEQILLHSDQPVHDARMHAMTFYRTPQSLQQKFRAEKDEKGNFQVGQWLLHHGKMLKDRFELSAYKLMNHLLMTIDATNGSGDIFASAEKIKGRLKMICVNTDGFFLPEENWDTYVLLSEKMDNVHISEIKSIHGHDAFLMEYHQLSAILKPIFQPIHHAEAI</sequence>
<dbReference type="InterPro" id="IPR029058">
    <property type="entry name" value="AB_hydrolase_fold"/>
</dbReference>
<reference evidence="4" key="1">
    <citation type="journal article" date="2019" name="Int. J. Syst. Evol. Microbiol.">
        <title>The Global Catalogue of Microorganisms (GCM) 10K type strain sequencing project: providing services to taxonomists for standard genome sequencing and annotation.</title>
        <authorList>
            <consortium name="The Broad Institute Genomics Platform"/>
            <consortium name="The Broad Institute Genome Sequencing Center for Infectious Disease"/>
            <person name="Wu L."/>
            <person name="Ma J."/>
        </authorList>
    </citation>
    <scope>NUCLEOTIDE SEQUENCE [LARGE SCALE GENOMIC DNA]</scope>
    <source>
        <strain evidence="4">JCM 16082</strain>
    </source>
</reference>
<keyword evidence="3" id="KW-0378">Hydrolase</keyword>
<protein>
    <submittedName>
        <fullName evidence="3">Alpha/beta fold hydrolase</fullName>
    </submittedName>
</protein>
<dbReference type="PIRSF" id="PIRSF000443">
    <property type="entry name" value="Homoser_Ac_trans"/>
    <property type="match status" value="1"/>
</dbReference>
<evidence type="ECO:0000256" key="1">
    <source>
        <dbReference type="ARBA" id="ARBA00022679"/>
    </source>
</evidence>
<evidence type="ECO:0000313" key="3">
    <source>
        <dbReference type="EMBL" id="GAA0871312.1"/>
    </source>
</evidence>
<dbReference type="EMBL" id="BAAAFG010000002">
    <property type="protein sequence ID" value="GAA0871312.1"/>
    <property type="molecule type" value="Genomic_DNA"/>
</dbReference>
<dbReference type="PANTHER" id="PTHR32268:SF11">
    <property type="entry name" value="HOMOSERINE O-ACETYLTRANSFERASE"/>
    <property type="match status" value="1"/>
</dbReference>
<evidence type="ECO:0000313" key="4">
    <source>
        <dbReference type="Proteomes" id="UP001500507"/>
    </source>
</evidence>
<dbReference type="SUPFAM" id="SSF53474">
    <property type="entry name" value="alpha/beta-Hydrolases"/>
    <property type="match status" value="1"/>
</dbReference>
<dbReference type="InterPro" id="IPR008220">
    <property type="entry name" value="HAT_MetX-like"/>
</dbReference>